<dbReference type="NCBIfam" id="NF008217">
    <property type="entry name" value="PRK10984.1"/>
    <property type="match status" value="1"/>
</dbReference>
<dbReference type="RefSeq" id="WP_071471551.1">
    <property type="nucleotide sequence ID" value="NZ_MDKE01000005.1"/>
</dbReference>
<dbReference type="GO" id="GO:0045893">
    <property type="term" value="P:positive regulation of DNA-templated transcription"/>
    <property type="evidence" value="ECO:0007669"/>
    <property type="project" value="UniProtKB-UniRule"/>
</dbReference>
<dbReference type="InterPro" id="IPR038208">
    <property type="entry name" value="Tscrpt_reg_Crl_sf"/>
</dbReference>
<dbReference type="Gene3D" id="3.30.310.230">
    <property type="entry name" value="Sigma factor-binding protein Crl monomer"/>
    <property type="match status" value="1"/>
</dbReference>
<dbReference type="HAMAP" id="MF_01178">
    <property type="entry name" value="Crl"/>
    <property type="match status" value="1"/>
</dbReference>
<name>A0A1J4QH57_9GAMM</name>
<comment type="function">
    <text evidence="5">Binds to the sigma-S subunit of RNA polymerase, activating expression of sigma-S-regulated genes. Stimulates RNA polymerase holoenzyme formation and may bind to several other sigma factors, such as sigma-70 and sigma-32.</text>
</comment>
<evidence type="ECO:0000313" key="7">
    <source>
        <dbReference type="Proteomes" id="UP000243073"/>
    </source>
</evidence>
<evidence type="ECO:0000313" key="6">
    <source>
        <dbReference type="EMBL" id="OIN13803.1"/>
    </source>
</evidence>
<keyword evidence="7" id="KW-1185">Reference proteome</keyword>
<gene>
    <name evidence="5" type="primary">crl</name>
    <name evidence="6" type="ORF">BFR47_09850</name>
</gene>
<dbReference type="AlphaFoldDB" id="A0A1J4QH57"/>
<protein>
    <recommendedName>
        <fullName evidence="5">Sigma factor-binding protein Crl</fullName>
    </recommendedName>
</protein>
<evidence type="ECO:0000256" key="5">
    <source>
        <dbReference type="HAMAP-Rule" id="MF_01178"/>
    </source>
</evidence>
<comment type="caution">
    <text evidence="6">The sequence shown here is derived from an EMBL/GenBank/DDBJ whole genome shotgun (WGS) entry which is preliminary data.</text>
</comment>
<dbReference type="Pfam" id="PF07417">
    <property type="entry name" value="Crl"/>
    <property type="match status" value="1"/>
</dbReference>
<accession>A0A1J4QH57</accession>
<evidence type="ECO:0000256" key="1">
    <source>
        <dbReference type="ARBA" id="ARBA00022490"/>
    </source>
</evidence>
<evidence type="ECO:0000256" key="3">
    <source>
        <dbReference type="ARBA" id="ARBA00023159"/>
    </source>
</evidence>
<keyword evidence="2 5" id="KW-0805">Transcription regulation</keyword>
<keyword evidence="4 5" id="KW-0804">Transcription</keyword>
<dbReference type="OrthoDB" id="6428303at2"/>
<evidence type="ECO:0000256" key="2">
    <source>
        <dbReference type="ARBA" id="ARBA00023015"/>
    </source>
</evidence>
<dbReference type="STRING" id="1414654.BFR47_09850"/>
<dbReference type="GO" id="GO:0005737">
    <property type="term" value="C:cytoplasm"/>
    <property type="evidence" value="ECO:0007669"/>
    <property type="project" value="UniProtKB-SubCell"/>
</dbReference>
<reference evidence="6 7" key="1">
    <citation type="submission" date="2016-07" db="EMBL/GenBank/DDBJ databases">
        <title>Draft Genome Sequence of Oceanisphaera psychrotolerans, isolated from coastal sediment samples.</title>
        <authorList>
            <person name="Zhuo S."/>
            <person name="Ruan Z."/>
        </authorList>
    </citation>
    <scope>NUCLEOTIDE SEQUENCE [LARGE SCALE GENOMIC DNA]</scope>
    <source>
        <strain evidence="6 7">LAM-WHM-ZC</strain>
    </source>
</reference>
<sequence length="132" mass="15113">MTTDTVTHRKLVRKFTAIGPYLREAKSNESEYFFDCLAVCASAKALPEAREFWGWWLMLTTEDSQNFEFHYQLGFFDASGQWQERALPKKHEAEVARTLRDFYDKLGSCMNSLSLSIRPSPALGNNHLLSAA</sequence>
<proteinExistence type="inferred from homology"/>
<dbReference type="EMBL" id="MDKE01000005">
    <property type="protein sequence ID" value="OIN13803.1"/>
    <property type="molecule type" value="Genomic_DNA"/>
</dbReference>
<keyword evidence="3 5" id="KW-0010">Activator</keyword>
<keyword evidence="1 5" id="KW-0963">Cytoplasm</keyword>
<comment type="similarity">
    <text evidence="5">Belongs to the Crl family.</text>
</comment>
<feature type="region of interest" description="Essential for activity" evidence="5">
    <location>
        <begin position="98"/>
        <end position="121"/>
    </location>
</feature>
<dbReference type="InterPro" id="IPR009986">
    <property type="entry name" value="Tscrpt_reg_Crl"/>
</dbReference>
<evidence type="ECO:0000256" key="4">
    <source>
        <dbReference type="ARBA" id="ARBA00023163"/>
    </source>
</evidence>
<dbReference type="Proteomes" id="UP000243073">
    <property type="component" value="Unassembled WGS sequence"/>
</dbReference>
<comment type="subcellular location">
    <subcellularLocation>
        <location evidence="5">Cytoplasm</location>
    </subcellularLocation>
</comment>
<organism evidence="6 7">
    <name type="scientific">Oceanisphaera psychrotolerans</name>
    <dbReference type="NCBI Taxonomy" id="1414654"/>
    <lineage>
        <taxon>Bacteria</taxon>
        <taxon>Pseudomonadati</taxon>
        <taxon>Pseudomonadota</taxon>
        <taxon>Gammaproteobacteria</taxon>
        <taxon>Aeromonadales</taxon>
        <taxon>Aeromonadaceae</taxon>
        <taxon>Oceanisphaera</taxon>
    </lineage>
</organism>